<proteinExistence type="predicted"/>
<name>A0A4P7NDA9_PYROR</name>
<evidence type="ECO:0000313" key="2">
    <source>
        <dbReference type="Proteomes" id="UP000294847"/>
    </source>
</evidence>
<organism evidence="1 2">
    <name type="scientific">Pyricularia oryzae</name>
    <name type="common">Rice blast fungus</name>
    <name type="synonym">Magnaporthe oryzae</name>
    <dbReference type="NCBI Taxonomy" id="318829"/>
    <lineage>
        <taxon>Eukaryota</taxon>
        <taxon>Fungi</taxon>
        <taxon>Dikarya</taxon>
        <taxon>Ascomycota</taxon>
        <taxon>Pezizomycotina</taxon>
        <taxon>Sordariomycetes</taxon>
        <taxon>Sordariomycetidae</taxon>
        <taxon>Magnaporthales</taxon>
        <taxon>Pyriculariaceae</taxon>
        <taxon>Pyricularia</taxon>
    </lineage>
</organism>
<protein>
    <submittedName>
        <fullName evidence="1">Uncharacterized protein</fullName>
    </submittedName>
</protein>
<dbReference type="EMBL" id="CP034206">
    <property type="protein sequence ID" value="QBZ60062.1"/>
    <property type="molecule type" value="Genomic_DNA"/>
</dbReference>
<reference evidence="1 2" key="1">
    <citation type="journal article" date="2019" name="Mol. Biol. Evol.">
        <title>Blast fungal genomes show frequent chromosomal changes, gene gains and losses, and effector gene turnover.</title>
        <authorList>
            <person name="Gomez Luciano L.B."/>
            <person name="Jason Tsai I."/>
            <person name="Chuma I."/>
            <person name="Tosa Y."/>
            <person name="Chen Y.H."/>
            <person name="Li J.Y."/>
            <person name="Li M.Y."/>
            <person name="Jade Lu M.Y."/>
            <person name="Nakayashiki H."/>
            <person name="Li W.H."/>
        </authorList>
    </citation>
    <scope>NUCLEOTIDE SEQUENCE [LARGE SCALE GENOMIC DNA]</scope>
    <source>
        <strain evidence="1">MZ5-1-6</strain>
    </source>
</reference>
<dbReference type="Proteomes" id="UP000294847">
    <property type="component" value="Chromosome 3"/>
</dbReference>
<dbReference type="AlphaFoldDB" id="A0A4P7NDA9"/>
<sequence>MAFTPGQRGTNAIFCAWKAVPRPGGERTIHVPLAKIAQYTPGRPPGGLSAGRPAHSAAYFCNQKYRL</sequence>
<evidence type="ECO:0000313" key="1">
    <source>
        <dbReference type="EMBL" id="QBZ60062.1"/>
    </source>
</evidence>
<accession>A0A4P7NDA9</accession>
<gene>
    <name evidence="1" type="ORF">PoMZ_05032</name>
</gene>